<reference evidence="3" key="1">
    <citation type="submission" date="2016-10" db="EMBL/GenBank/DDBJ databases">
        <title>Sequence of Gallionella enrichment culture.</title>
        <authorList>
            <person name="Poehlein A."/>
            <person name="Muehling M."/>
            <person name="Daniel R."/>
        </authorList>
    </citation>
    <scope>NUCLEOTIDE SEQUENCE</scope>
</reference>
<dbReference type="NCBIfam" id="TIGR01007">
    <property type="entry name" value="eps_fam"/>
    <property type="match status" value="1"/>
</dbReference>
<dbReference type="GO" id="GO:0004715">
    <property type="term" value="F:non-membrane spanning protein tyrosine kinase activity"/>
    <property type="evidence" value="ECO:0007669"/>
    <property type="project" value="UniProtKB-EC"/>
</dbReference>
<dbReference type="EC" id="2.7.10.2" evidence="3"/>
<dbReference type="InterPro" id="IPR005702">
    <property type="entry name" value="Wzc-like_C"/>
</dbReference>
<sequence>MLRNQLFSRWFSKGKKTLSLLGATSNVGTSYIAANLAVAFAQLGQRTLLIDANLHTPRQHQIFNLDNRAGFAGMLAGRTDMSGIVKLDALSGLSVLPAGAIPPNPAEIIARSLRSKLLTELNSHYDVILFDTPPFNEHAESASLAVISEGSILVARQDITKHRELKRVRDTLNGTSAQLIGTVLNQV</sequence>
<accession>A0A1J5NXB9</accession>
<protein>
    <submittedName>
        <fullName evidence="3">Tyrosine-protein kinase YwqD</fullName>
        <ecNumber evidence="3">2.7.10.2</ecNumber>
    </submittedName>
</protein>
<organism evidence="3">
    <name type="scientific">mine drainage metagenome</name>
    <dbReference type="NCBI Taxonomy" id="410659"/>
    <lineage>
        <taxon>unclassified sequences</taxon>
        <taxon>metagenomes</taxon>
        <taxon>ecological metagenomes</taxon>
    </lineage>
</organism>
<keyword evidence="3" id="KW-0808">Transferase</keyword>
<evidence type="ECO:0000313" key="3">
    <source>
        <dbReference type="EMBL" id="OIQ63418.1"/>
    </source>
</evidence>
<keyword evidence="2" id="KW-0067">ATP-binding</keyword>
<comment type="caution">
    <text evidence="3">The sequence shown here is derived from an EMBL/GenBank/DDBJ whole genome shotgun (WGS) entry which is preliminary data.</text>
</comment>
<evidence type="ECO:0000256" key="2">
    <source>
        <dbReference type="ARBA" id="ARBA00022840"/>
    </source>
</evidence>
<gene>
    <name evidence="3" type="primary">ywqD_11</name>
    <name evidence="3" type="ORF">GALL_550410</name>
</gene>
<evidence type="ECO:0000256" key="1">
    <source>
        <dbReference type="ARBA" id="ARBA00022741"/>
    </source>
</evidence>
<keyword evidence="1" id="KW-0547">Nucleotide-binding</keyword>
<dbReference type="PANTHER" id="PTHR32309">
    <property type="entry name" value="TYROSINE-PROTEIN KINASE"/>
    <property type="match status" value="1"/>
</dbReference>
<dbReference type="Gene3D" id="3.40.50.300">
    <property type="entry name" value="P-loop containing nucleotide triphosphate hydrolases"/>
    <property type="match status" value="1"/>
</dbReference>
<dbReference type="PANTHER" id="PTHR32309:SF13">
    <property type="entry name" value="FERRIC ENTEROBACTIN TRANSPORT PROTEIN FEPE"/>
    <property type="match status" value="1"/>
</dbReference>
<dbReference type="GO" id="GO:0005886">
    <property type="term" value="C:plasma membrane"/>
    <property type="evidence" value="ECO:0007669"/>
    <property type="project" value="TreeGrafter"/>
</dbReference>
<dbReference type="InterPro" id="IPR027417">
    <property type="entry name" value="P-loop_NTPase"/>
</dbReference>
<keyword evidence="3" id="KW-0418">Kinase</keyword>
<name>A0A1J5NXB9_9ZZZZ</name>
<dbReference type="EMBL" id="MLJW01009027">
    <property type="protein sequence ID" value="OIQ63418.1"/>
    <property type="molecule type" value="Genomic_DNA"/>
</dbReference>
<dbReference type="CDD" id="cd05387">
    <property type="entry name" value="BY-kinase"/>
    <property type="match status" value="1"/>
</dbReference>
<dbReference type="AlphaFoldDB" id="A0A1J5NXB9"/>
<proteinExistence type="predicted"/>
<dbReference type="Pfam" id="PF06564">
    <property type="entry name" value="CBP_BcsQ"/>
    <property type="match status" value="1"/>
</dbReference>
<dbReference type="GO" id="GO:0005524">
    <property type="term" value="F:ATP binding"/>
    <property type="evidence" value="ECO:0007669"/>
    <property type="project" value="UniProtKB-KW"/>
</dbReference>
<dbReference type="SUPFAM" id="SSF52540">
    <property type="entry name" value="P-loop containing nucleoside triphosphate hydrolases"/>
    <property type="match status" value="1"/>
</dbReference>
<dbReference type="InterPro" id="IPR050445">
    <property type="entry name" value="Bact_polysacc_biosynth/exp"/>
</dbReference>
<dbReference type="InterPro" id="IPR017746">
    <property type="entry name" value="Cellulose_synthase_operon_BcsQ"/>
</dbReference>